<protein>
    <submittedName>
        <fullName evidence="1">Internal head protein</fullName>
    </submittedName>
</protein>
<evidence type="ECO:0000313" key="1">
    <source>
        <dbReference type="EMBL" id="XDJ14744.1"/>
    </source>
</evidence>
<proteinExistence type="predicted"/>
<accession>A0AB39CCN5</accession>
<organism evidence="1">
    <name type="scientific">Pseudomonas phage RVTF4</name>
    <dbReference type="NCBI Taxonomy" id="3236931"/>
    <lineage>
        <taxon>Viruses</taxon>
    </lineage>
</organism>
<dbReference type="EMBL" id="PQ015378">
    <property type="protein sequence ID" value="XDJ14744.1"/>
    <property type="molecule type" value="Genomic_DNA"/>
</dbReference>
<dbReference type="Pfam" id="PF12699">
    <property type="entry name" value="phiKZ_IP"/>
    <property type="match status" value="1"/>
</dbReference>
<dbReference type="InterPro" id="IPR024413">
    <property type="entry name" value="Phage_phiKZ_Orf92_int-head"/>
</dbReference>
<reference evidence="1" key="1">
    <citation type="submission" date="2024-07" db="EMBL/GenBank/DDBJ databases">
        <authorList>
            <person name="Bringhurst R.M."/>
            <person name="Homer T.E."/>
        </authorList>
    </citation>
    <scope>NUCLEOTIDE SEQUENCE</scope>
</reference>
<sequence length="386" mass="43788">MDIKERLERLRARRDPENKEDWDKMVEQAIPNNNEDLARLIELLGTADADQLEETVELIGGMEHYRPYEHITDQAFFFTGMESVSDGIVRIFDRIIAFIKRWIKVLADADFKLSLMTGLHQTTLENIRTEMRTTARTRKGSPTFPVSTRIEGISLNYKPLTNSQALLNALTVLRTVTELYFSTHDGSILRQVNQVVAAVNGKANHRRVAELMNEVSPKRLSESSIMKLDQLQSISPHLLGNHRFVVTNEDAHSSDKADQIHGIRIKMERSQLTNTNPVDVVQFEHFDVQMAEALLTKCDSVLTILSASNTGERRHGRRQGMQALLACIERIRAESDRGAMDETEARMIIALLESYTAWIADPYTSLYAYMLRTVKATLNVVAANFA</sequence>
<name>A0AB39CCN5_9VIRU</name>